<feature type="transmembrane region" description="Helical" evidence="8">
    <location>
        <begin position="116"/>
        <end position="131"/>
    </location>
</feature>
<keyword evidence="4 10" id="KW-0808">Transferase</keyword>
<dbReference type="EMBL" id="AOSV01000025">
    <property type="protein sequence ID" value="EMG36884.1"/>
    <property type="molecule type" value="Genomic_DNA"/>
</dbReference>
<feature type="transmembrane region" description="Helical" evidence="8">
    <location>
        <begin position="319"/>
        <end position="340"/>
    </location>
</feature>
<reference evidence="10 11" key="1">
    <citation type="journal article" date="2013" name="Genome Announc.">
        <title>Draft Genome Sequence for Desulfovibrio africanus Strain PCS.</title>
        <authorList>
            <person name="Brown S.D."/>
            <person name="Utturkar S.M."/>
            <person name="Arkin A.P."/>
            <person name="Deutschbauer A.M."/>
            <person name="Elias D.A."/>
            <person name="Hazen T.C."/>
            <person name="Chakraborty R."/>
        </authorList>
    </citation>
    <scope>NUCLEOTIDE SEQUENCE [LARGE SCALE GENOMIC DNA]</scope>
    <source>
        <strain evidence="10 11">PCS</strain>
    </source>
</reference>
<evidence type="ECO:0000259" key="9">
    <source>
        <dbReference type="Pfam" id="PF13231"/>
    </source>
</evidence>
<keyword evidence="3" id="KW-0328">Glycosyltransferase</keyword>
<evidence type="ECO:0000256" key="3">
    <source>
        <dbReference type="ARBA" id="ARBA00022676"/>
    </source>
</evidence>
<evidence type="ECO:0000256" key="4">
    <source>
        <dbReference type="ARBA" id="ARBA00022679"/>
    </source>
</evidence>
<feature type="transmembrane region" description="Helical" evidence="8">
    <location>
        <begin position="214"/>
        <end position="233"/>
    </location>
</feature>
<dbReference type="Pfam" id="PF13231">
    <property type="entry name" value="PMT_2"/>
    <property type="match status" value="1"/>
</dbReference>
<feature type="transmembrane region" description="Helical" evidence="8">
    <location>
        <begin position="352"/>
        <end position="375"/>
    </location>
</feature>
<feature type="transmembrane region" description="Helical" evidence="8">
    <location>
        <begin position="413"/>
        <end position="432"/>
    </location>
</feature>
<evidence type="ECO:0000256" key="1">
    <source>
        <dbReference type="ARBA" id="ARBA00004651"/>
    </source>
</evidence>
<feature type="transmembrane region" description="Helical" evidence="8">
    <location>
        <begin position="86"/>
        <end position="104"/>
    </location>
</feature>
<dbReference type="InterPro" id="IPR038731">
    <property type="entry name" value="RgtA/B/C-like"/>
</dbReference>
<dbReference type="PANTHER" id="PTHR33908:SF3">
    <property type="entry name" value="UNDECAPRENYL PHOSPHATE-ALPHA-4-AMINO-4-DEOXY-L-ARABINOSE ARABINOSYL TRANSFERASE"/>
    <property type="match status" value="1"/>
</dbReference>
<dbReference type="GO" id="GO:0005886">
    <property type="term" value="C:plasma membrane"/>
    <property type="evidence" value="ECO:0007669"/>
    <property type="project" value="UniProtKB-SubCell"/>
</dbReference>
<evidence type="ECO:0000313" key="11">
    <source>
        <dbReference type="Proteomes" id="UP000011922"/>
    </source>
</evidence>
<feature type="domain" description="Glycosyltransferase RgtA/B/C/D-like" evidence="9">
    <location>
        <begin position="64"/>
        <end position="228"/>
    </location>
</feature>
<keyword evidence="5 8" id="KW-0812">Transmembrane</keyword>
<feature type="transmembrane region" description="Helical" evidence="8">
    <location>
        <begin position="381"/>
        <end position="401"/>
    </location>
</feature>
<proteinExistence type="predicted"/>
<dbReference type="PANTHER" id="PTHR33908">
    <property type="entry name" value="MANNOSYLTRANSFERASE YKCB-RELATED"/>
    <property type="match status" value="1"/>
</dbReference>
<dbReference type="GO" id="GO:0010041">
    <property type="term" value="P:response to iron(III) ion"/>
    <property type="evidence" value="ECO:0007669"/>
    <property type="project" value="TreeGrafter"/>
</dbReference>
<feature type="transmembrane region" description="Helical" evidence="8">
    <location>
        <begin position="259"/>
        <end position="282"/>
    </location>
</feature>
<evidence type="ECO:0000313" key="10">
    <source>
        <dbReference type="EMBL" id="EMG36884.1"/>
    </source>
</evidence>
<dbReference type="AlphaFoldDB" id="M5PRX0"/>
<dbReference type="GO" id="GO:0009103">
    <property type="term" value="P:lipopolysaccharide biosynthetic process"/>
    <property type="evidence" value="ECO:0007669"/>
    <property type="project" value="UniProtKB-ARBA"/>
</dbReference>
<evidence type="ECO:0000256" key="8">
    <source>
        <dbReference type="SAM" id="Phobius"/>
    </source>
</evidence>
<evidence type="ECO:0000256" key="5">
    <source>
        <dbReference type="ARBA" id="ARBA00022692"/>
    </source>
</evidence>
<evidence type="ECO:0000256" key="7">
    <source>
        <dbReference type="ARBA" id="ARBA00023136"/>
    </source>
</evidence>
<dbReference type="Proteomes" id="UP000011922">
    <property type="component" value="Unassembled WGS sequence"/>
</dbReference>
<comment type="subcellular location">
    <subcellularLocation>
        <location evidence="1">Cell membrane</location>
        <topology evidence="1">Multi-pass membrane protein</topology>
    </subcellularLocation>
</comment>
<sequence length="543" mass="58636">MSFPWQDLRNLLTLLAVCGATFFAHADLFPVSRMEARNLVAAREMVQDGHWLIPTMNGSLRLAKPPLPTWLSAAAGLTVGNTGSLAALRFPSALAATFMVFAAYGLTGTILRNRRSAFLTAAVLATSYLTISSGRHATWDIFCHSFMLLALWAMVAGMNKTGPALIEAVLAGVFLGLSFMSKGPVSFFAMLLPFVLSYGFTFGWRALLARRREIALTVAALLVVALPWPLYVFTSVSGQAASTLQGEVAAWGSRHVKSLFYYANFPFMSGIWSLFAIAALLFPSAKQGTADPAGRKFCLIWLAAVLLLLSLTPEKKERYMLPAMVPLAMLVGGFLDGLIHEKVDQQGKTTTTLLRLHAGILALASLTVPAVAAYLLRSNFLAIKLSLVVVTGVYAALALGFASTLASVKAKRILALTIVLIAASGALLPPLASSAGLFRRTYSRLAAIRSESQVQGLELYYQGNVDERMVWHAGRHIAHWRDMRGMPTLPLAMLSRVPLATQPDGFEGQAVSIRLVASYCVDEPKCANILYLSIVEKGPVLGR</sequence>
<feature type="transmembrane region" description="Helical" evidence="8">
    <location>
        <begin position="187"/>
        <end position="207"/>
    </location>
</feature>
<name>M5PRX0_DESAF</name>
<dbReference type="InterPro" id="IPR050297">
    <property type="entry name" value="LipidA_mod_glycosyltrf_83"/>
</dbReference>
<feature type="transmembrane region" description="Helical" evidence="8">
    <location>
        <begin position="294"/>
        <end position="313"/>
    </location>
</feature>
<gene>
    <name evidence="10" type="ORF">PCS_02304</name>
</gene>
<keyword evidence="7 8" id="KW-0472">Membrane</keyword>
<accession>M5PRX0</accession>
<keyword evidence="2" id="KW-1003">Cell membrane</keyword>
<dbReference type="GO" id="GO:0016763">
    <property type="term" value="F:pentosyltransferase activity"/>
    <property type="evidence" value="ECO:0007669"/>
    <property type="project" value="TreeGrafter"/>
</dbReference>
<comment type="caution">
    <text evidence="10">The sequence shown here is derived from an EMBL/GenBank/DDBJ whole genome shotgun (WGS) entry which is preliminary data.</text>
</comment>
<evidence type="ECO:0000256" key="2">
    <source>
        <dbReference type="ARBA" id="ARBA00022475"/>
    </source>
</evidence>
<evidence type="ECO:0000256" key="6">
    <source>
        <dbReference type="ARBA" id="ARBA00022989"/>
    </source>
</evidence>
<dbReference type="PATRIC" id="fig|1262666.3.peg.2341"/>
<keyword evidence="6 8" id="KW-1133">Transmembrane helix</keyword>
<organism evidence="10 11">
    <name type="scientific">Desulfocurvibacter africanus PCS</name>
    <dbReference type="NCBI Taxonomy" id="1262666"/>
    <lineage>
        <taxon>Bacteria</taxon>
        <taxon>Pseudomonadati</taxon>
        <taxon>Thermodesulfobacteriota</taxon>
        <taxon>Desulfovibrionia</taxon>
        <taxon>Desulfovibrionales</taxon>
        <taxon>Desulfovibrionaceae</taxon>
        <taxon>Desulfocurvibacter</taxon>
    </lineage>
</organism>
<protein>
    <submittedName>
        <fullName evidence="10">PMT family glycosyltransferase, 4-amino-4-deoxy-L-arabinose transferase</fullName>
    </submittedName>
</protein>